<evidence type="ECO:0000313" key="7">
    <source>
        <dbReference type="Proteomes" id="UP001142810"/>
    </source>
</evidence>
<dbReference type="Pfam" id="PF03160">
    <property type="entry name" value="Calx-beta"/>
    <property type="match status" value="2"/>
</dbReference>
<evidence type="ECO:0000259" key="5">
    <source>
        <dbReference type="SMART" id="SM00237"/>
    </source>
</evidence>
<dbReference type="InterPro" id="IPR038081">
    <property type="entry name" value="CalX-like_sf"/>
</dbReference>
<keyword evidence="7" id="KW-1185">Reference proteome</keyword>
<dbReference type="SUPFAM" id="SSF49299">
    <property type="entry name" value="PKD domain"/>
    <property type="match status" value="1"/>
</dbReference>
<dbReference type="Gene3D" id="2.60.40.10">
    <property type="entry name" value="Immunoglobulins"/>
    <property type="match status" value="1"/>
</dbReference>
<dbReference type="EMBL" id="JAPFRD010000002">
    <property type="protein sequence ID" value="MCW8106923.1"/>
    <property type="molecule type" value="Genomic_DNA"/>
</dbReference>
<dbReference type="PANTHER" id="PTHR38787">
    <property type="entry name" value="REGULATORY P DOMAIN-CONTAINING PROTEIN"/>
    <property type="match status" value="1"/>
</dbReference>
<dbReference type="SUPFAM" id="SSF141072">
    <property type="entry name" value="CalX-like"/>
    <property type="match status" value="2"/>
</dbReference>
<dbReference type="Pfam" id="PF22352">
    <property type="entry name" value="K319L-like_PKD"/>
    <property type="match status" value="1"/>
</dbReference>
<organism evidence="6 7">
    <name type="scientific">Alteromonas aquimaris</name>
    <dbReference type="NCBI Taxonomy" id="2998417"/>
    <lineage>
        <taxon>Bacteria</taxon>
        <taxon>Pseudomonadati</taxon>
        <taxon>Pseudomonadota</taxon>
        <taxon>Gammaproteobacteria</taxon>
        <taxon>Alteromonadales</taxon>
        <taxon>Alteromonadaceae</taxon>
        <taxon>Alteromonas/Salinimonas group</taxon>
        <taxon>Alteromonas</taxon>
    </lineage>
</organism>
<feature type="domain" description="Calx-beta" evidence="5">
    <location>
        <begin position="552"/>
        <end position="646"/>
    </location>
</feature>
<proteinExistence type="predicted"/>
<sequence>MHLFSLISSLPGLIVLLSLTISQAVQAHSEGDKYRFVANDGKDTGACENRFRPCETIAYATSQANKGDQILVSAGHYPVHDEHTLFHLINELVPVFGGYSRTDHYQIQNPSRYDTVLSGVPLEFAKQLSAKGFNVIADGKQNITTAVLKQVEQSVTQLTTRHSTAECVDGMAAGFTCQNISLLAHLPLAELPTDSASANDIWGHVDLNTMREYALIGLRRGVAVVDVSDPASPQIVGSISGAATTWRDIKVYQYFNRPTHSWRAFAYISADSASENLRILDLNQLPHRVDEVDALTDDVRAHNIYITHTDPGLNISLPGSTSELIVAGAENFFGAWRSYRLSTPSKPTAAYRNEIASRTDYSHDVSGFFVTDERAREDCKGSSSISCSVILDFNEESVRLWDTSNPQIPWQIGETTYPNLAYTHSGWPSEDNQYLFVHDEMDESSLSLNTAVYVFDISDLTVPNLVTTWEGDTRAIDHNGYAKGNRYYFSNYERGLTVLDISDPTSPAEIGSFDTFPSSDNAAFNGAWGVYPFLPSDIVLVSDIQGGLYIFRDDTSVDAPTTVGFTETEITVQPGETVQLPVQRQGAANINVDYRIIYGSANNTDFTASDGTLNWNAADDPNQNIEIDINENEDDEFTETFFIRLINPSTGNVKNGSGLLAVHIKSERGNQGVANFTSDRFEVAETVALYNLNVARVGGVQGALRVTFEVTAGTASSEDFQPQSGELAWEDGDNQDKIISLILYDDEIEEETETLTVTLTGTDENAVGDIATTTVSIRDNESNQPPQVNAGADQTVSAGAQVELNASASDPENDRLTYTWRQSEGETVTLAQADSLTPSFTAPQTATTLVITLTVTDELGASASDNVSISVIADNGSGTGNEGLDSNTGSGGGGSLGQWWLLFLTFTLLLKTNKNKAPSTHF</sequence>
<dbReference type="RefSeq" id="WP_265615630.1">
    <property type="nucleotide sequence ID" value="NZ_JAPFRD010000002.1"/>
</dbReference>
<accession>A0ABT3P2D6</accession>
<dbReference type="SUPFAM" id="SSF75011">
    <property type="entry name" value="3-carboxy-cis,cis-mucoante lactonizing enzyme"/>
    <property type="match status" value="1"/>
</dbReference>
<keyword evidence="1 4" id="KW-0732">Signal</keyword>
<dbReference type="PANTHER" id="PTHR38787:SF3">
    <property type="entry name" value="REGULATORY P DOMAIN-CONTAINING PROTEIN"/>
    <property type="match status" value="1"/>
</dbReference>
<evidence type="ECO:0000256" key="2">
    <source>
        <dbReference type="ARBA" id="ARBA00022737"/>
    </source>
</evidence>
<dbReference type="InterPro" id="IPR035986">
    <property type="entry name" value="PKD_dom_sf"/>
</dbReference>
<evidence type="ECO:0000256" key="4">
    <source>
        <dbReference type="SAM" id="SignalP"/>
    </source>
</evidence>
<feature type="chain" id="PRO_5046154033" evidence="4">
    <location>
        <begin position="28"/>
        <end position="922"/>
    </location>
</feature>
<dbReference type="Pfam" id="PF08309">
    <property type="entry name" value="LVIVD"/>
    <property type="match status" value="2"/>
</dbReference>
<keyword evidence="2" id="KW-0677">Repeat</keyword>
<comment type="caution">
    <text evidence="6">The sequence shown here is derived from an EMBL/GenBank/DDBJ whole genome shotgun (WGS) entry which is preliminary data.</text>
</comment>
<dbReference type="InterPro" id="IPR013783">
    <property type="entry name" value="Ig-like_fold"/>
</dbReference>
<dbReference type="NCBIfam" id="TIGR04312">
    <property type="entry name" value="choice_anch_B"/>
    <property type="match status" value="1"/>
</dbReference>
<name>A0ABT3P2D6_9ALTE</name>
<keyword evidence="3" id="KW-0106">Calcium</keyword>
<dbReference type="InterPro" id="IPR027589">
    <property type="entry name" value="Choice_anch_B"/>
</dbReference>
<gene>
    <name evidence="6" type="ORF">OPS25_00215</name>
</gene>
<feature type="signal peptide" evidence="4">
    <location>
        <begin position="1"/>
        <end position="27"/>
    </location>
</feature>
<reference evidence="6" key="1">
    <citation type="submission" date="2022-11" db="EMBL/GenBank/DDBJ databases">
        <title>Alteromonas sp. nov., isolated from sea water of the Qingdao.</title>
        <authorList>
            <person name="Wang Q."/>
        </authorList>
    </citation>
    <scope>NUCLEOTIDE SEQUENCE</scope>
    <source>
        <strain evidence="6">ASW11-7</strain>
    </source>
</reference>
<evidence type="ECO:0000313" key="6">
    <source>
        <dbReference type="EMBL" id="MCW8106923.1"/>
    </source>
</evidence>
<evidence type="ECO:0000256" key="3">
    <source>
        <dbReference type="ARBA" id="ARBA00022837"/>
    </source>
</evidence>
<dbReference type="SMART" id="SM00237">
    <property type="entry name" value="Calx_beta"/>
    <property type="match status" value="2"/>
</dbReference>
<dbReference type="InterPro" id="IPR013211">
    <property type="entry name" value="LVIVD"/>
</dbReference>
<dbReference type="InterPro" id="IPR003644">
    <property type="entry name" value="Calx_beta"/>
</dbReference>
<dbReference type="Proteomes" id="UP001142810">
    <property type="component" value="Unassembled WGS sequence"/>
</dbReference>
<evidence type="ECO:0000256" key="1">
    <source>
        <dbReference type="ARBA" id="ARBA00022729"/>
    </source>
</evidence>
<feature type="domain" description="Calx-beta" evidence="5">
    <location>
        <begin position="661"/>
        <end position="760"/>
    </location>
</feature>
<protein>
    <submittedName>
        <fullName evidence="6">Choice-of-anchor B family protein</fullName>
    </submittedName>
</protein>
<dbReference type="Gene3D" id="2.60.40.2030">
    <property type="match status" value="2"/>
</dbReference>